<dbReference type="GO" id="GO:0000398">
    <property type="term" value="P:mRNA splicing, via spliceosome"/>
    <property type="evidence" value="ECO:0007669"/>
    <property type="project" value="InterPro"/>
</dbReference>
<evidence type="ECO:0000256" key="1">
    <source>
        <dbReference type="ARBA" id="ARBA00007747"/>
    </source>
</evidence>
<name>A0A4S4L1E9_9AGAM</name>
<dbReference type="InterPro" id="IPR000504">
    <property type="entry name" value="RRM_dom"/>
</dbReference>
<dbReference type="GO" id="GO:0005686">
    <property type="term" value="C:U2 snRNP"/>
    <property type="evidence" value="ECO:0007669"/>
    <property type="project" value="TreeGrafter"/>
</dbReference>
<dbReference type="InterPro" id="IPR016813">
    <property type="entry name" value="NADH_Ub_cplx-1_21kDa"/>
</dbReference>
<dbReference type="InterPro" id="IPR012677">
    <property type="entry name" value="Nucleotide-bd_a/b_plait_sf"/>
</dbReference>
<organism evidence="9 10">
    <name type="scientific">Bondarzewia mesenterica</name>
    <dbReference type="NCBI Taxonomy" id="1095465"/>
    <lineage>
        <taxon>Eukaryota</taxon>
        <taxon>Fungi</taxon>
        <taxon>Dikarya</taxon>
        <taxon>Basidiomycota</taxon>
        <taxon>Agaricomycotina</taxon>
        <taxon>Agaricomycetes</taxon>
        <taxon>Russulales</taxon>
        <taxon>Bondarzewiaceae</taxon>
        <taxon>Bondarzewia</taxon>
    </lineage>
</organism>
<gene>
    <name evidence="9" type="ORF">EW146_g10191</name>
</gene>
<dbReference type="CDD" id="cd12285">
    <property type="entry name" value="RRM3_RBM39_like"/>
    <property type="match status" value="1"/>
</dbReference>
<keyword evidence="4 6" id="KW-0694">RNA-binding</keyword>
<dbReference type="CDD" id="cd22849">
    <property type="entry name" value="NuzM"/>
    <property type="match status" value="1"/>
</dbReference>
<dbReference type="SUPFAM" id="SSF54928">
    <property type="entry name" value="RNA-binding domain, RBD"/>
    <property type="match status" value="2"/>
</dbReference>
<dbReference type="AlphaFoldDB" id="A0A4S4L1E9"/>
<evidence type="ECO:0000313" key="9">
    <source>
        <dbReference type="EMBL" id="THH04388.1"/>
    </source>
</evidence>
<evidence type="ECO:0000313" key="10">
    <source>
        <dbReference type="Proteomes" id="UP000310158"/>
    </source>
</evidence>
<dbReference type="InterPro" id="IPR034392">
    <property type="entry name" value="TatSF1-like_RRM1"/>
</dbReference>
<dbReference type="FunFam" id="3.30.70.330:FF:000105">
    <property type="entry name" value="HIV Tat-specific factor 1 homolog"/>
    <property type="match status" value="1"/>
</dbReference>
<dbReference type="Gene3D" id="3.30.70.330">
    <property type="match status" value="2"/>
</dbReference>
<feature type="region of interest" description="Disordered" evidence="7">
    <location>
        <begin position="429"/>
        <end position="460"/>
    </location>
</feature>
<feature type="region of interest" description="Disordered" evidence="7">
    <location>
        <begin position="63"/>
        <end position="88"/>
    </location>
</feature>
<dbReference type="PROSITE" id="PS50102">
    <property type="entry name" value="RRM"/>
    <property type="match status" value="1"/>
</dbReference>
<feature type="region of interest" description="Disordered" evidence="7">
    <location>
        <begin position="281"/>
        <end position="335"/>
    </location>
</feature>
<dbReference type="Proteomes" id="UP000310158">
    <property type="component" value="Unassembled WGS sequence"/>
</dbReference>
<keyword evidence="10" id="KW-1185">Reference proteome</keyword>
<protein>
    <recommendedName>
        <fullName evidence="8">RRM domain-containing protein</fullName>
    </recommendedName>
</protein>
<dbReference type="PANTHER" id="PTHR15608:SF0">
    <property type="entry name" value="HIV TAT-SPECIFIC FACTOR 1"/>
    <property type="match status" value="1"/>
</dbReference>
<evidence type="ECO:0000259" key="8">
    <source>
        <dbReference type="PROSITE" id="PS50102"/>
    </source>
</evidence>
<evidence type="ECO:0000256" key="3">
    <source>
        <dbReference type="ARBA" id="ARBA00022737"/>
    </source>
</evidence>
<evidence type="ECO:0000256" key="5">
    <source>
        <dbReference type="ARBA" id="ARBA00023187"/>
    </source>
</evidence>
<dbReference type="InterPro" id="IPR034393">
    <property type="entry name" value="TatSF1-like"/>
</dbReference>
<dbReference type="GO" id="GO:0005684">
    <property type="term" value="C:U2-type spliceosomal complex"/>
    <property type="evidence" value="ECO:0007669"/>
    <property type="project" value="TreeGrafter"/>
</dbReference>
<dbReference type="EMBL" id="SGPL01001167">
    <property type="protein sequence ID" value="THH04388.1"/>
    <property type="molecule type" value="Genomic_DNA"/>
</dbReference>
<keyword evidence="3" id="KW-0677">Repeat</keyword>
<evidence type="ECO:0000256" key="7">
    <source>
        <dbReference type="SAM" id="MobiDB-lite"/>
    </source>
</evidence>
<comment type="similarity">
    <text evidence="1">Belongs to the HTATSF1 family.</text>
</comment>
<evidence type="ECO:0000256" key="2">
    <source>
        <dbReference type="ARBA" id="ARBA00022664"/>
    </source>
</evidence>
<dbReference type="PANTHER" id="PTHR15608">
    <property type="entry name" value="SPLICING FACTOR U2AF-ASSOCIATED PROTEIN 2"/>
    <property type="match status" value="1"/>
</dbReference>
<feature type="domain" description="RRM" evidence="8">
    <location>
        <begin position="341"/>
        <end position="429"/>
    </location>
</feature>
<dbReference type="InterPro" id="IPR035979">
    <property type="entry name" value="RBD_domain_sf"/>
</dbReference>
<evidence type="ECO:0000256" key="6">
    <source>
        <dbReference type="PROSITE-ProRule" id="PRU00176"/>
    </source>
</evidence>
<dbReference type="CDD" id="cd12281">
    <property type="entry name" value="RRM1_TatSF1_like"/>
    <property type="match status" value="1"/>
</dbReference>
<dbReference type="OrthoDB" id="10258585at2759"/>
<reference evidence="9 10" key="1">
    <citation type="submission" date="2019-02" db="EMBL/GenBank/DDBJ databases">
        <title>Genome sequencing of the rare red list fungi Bondarzewia mesenterica.</title>
        <authorList>
            <person name="Buettner E."/>
            <person name="Kellner H."/>
        </authorList>
    </citation>
    <scope>NUCLEOTIDE SEQUENCE [LARGE SCALE GENOMIC DNA]</scope>
    <source>
        <strain evidence="9 10">DSM 108281</strain>
    </source>
</reference>
<keyword evidence="5" id="KW-0508">mRNA splicing</keyword>
<comment type="caution">
    <text evidence="9">The sequence shown here is derived from an EMBL/GenBank/DDBJ whole genome shotgun (WGS) entry which is preliminary data.</text>
</comment>
<feature type="compositionally biased region" description="Gly residues" evidence="7">
    <location>
        <begin position="432"/>
        <end position="446"/>
    </location>
</feature>
<accession>A0A4S4L1E9</accession>
<sequence>MATRKAADHTLYHLSPKGFWKKFRAYKIVSNFLADHGAHFSFGSGDAIVVNPDISSGLPLAALNRQPPPGSRPEKYCTPATKASDPAQNPYWQRDVRRAYPQLSVVTQSELSTLLIQHSAQASVAWPSEGQASAESSVSASAPALDLTEAIATISSASKAYSESKLPPTPATAFKRLAITNVNTLSIMSAPPPQAVAGSSAESQAAAFASDPRVHFDTQSGTWRFEDDAGDEFEYDSAKGAWKPVVSAPTSPTPPFPPHFFSSVVDEELLKNQQAAYSVAGVDEETPAAPVVKRANKKRKEPEDYTSSTLGQPGPSIKRGKNSKTGNNGNGVVEPRKSKNTAVFVSNLPLDSTQDELVARFSKCGLLEEDDAGEPKVKMYARDDGAFSGEALIVYFKEDSVTLALNLLDDAELRLGEPATRMKVQKAEFGHKGLGGGGDGKPGGSGEGRKTMDKKKATRRLGKMQKKLEDWDDADEFGPSMTDNERKADANLHSRVVVLKHMFTLKELEDDASLLLDLKEDVREECDTLGDVTNVVLYDNEPEGIMTVKFRDIVSAQACVLKMHNRFFAGRRIEATIWSGKQRFKLGGPGEELEGTENEKKRLDDFAKWLMTEGD</sequence>
<evidence type="ECO:0000256" key="4">
    <source>
        <dbReference type="ARBA" id="ARBA00022884"/>
    </source>
</evidence>
<proteinExistence type="inferred from homology"/>
<keyword evidence="2" id="KW-0507">mRNA processing</keyword>
<dbReference type="GO" id="GO:0003723">
    <property type="term" value="F:RNA binding"/>
    <property type="evidence" value="ECO:0007669"/>
    <property type="project" value="UniProtKB-UniRule"/>
</dbReference>